<dbReference type="EMBL" id="JASFZW010000007">
    <property type="protein sequence ID" value="KAK2077284.1"/>
    <property type="molecule type" value="Genomic_DNA"/>
</dbReference>
<feature type="transmembrane region" description="Helical" evidence="5">
    <location>
        <begin position="280"/>
        <end position="299"/>
    </location>
</feature>
<dbReference type="PANTHER" id="PTHR11132">
    <property type="entry name" value="SOLUTE CARRIER FAMILY 35"/>
    <property type="match status" value="1"/>
</dbReference>
<evidence type="ECO:0000256" key="5">
    <source>
        <dbReference type="SAM" id="Phobius"/>
    </source>
</evidence>
<evidence type="ECO:0000256" key="1">
    <source>
        <dbReference type="ARBA" id="ARBA00004141"/>
    </source>
</evidence>
<feature type="transmembrane region" description="Helical" evidence="5">
    <location>
        <begin position="224"/>
        <end position="241"/>
    </location>
</feature>
<dbReference type="GO" id="GO:0016020">
    <property type="term" value="C:membrane"/>
    <property type="evidence" value="ECO:0007669"/>
    <property type="project" value="UniProtKB-SubCell"/>
</dbReference>
<keyword evidence="3 5" id="KW-1133">Transmembrane helix</keyword>
<evidence type="ECO:0000256" key="4">
    <source>
        <dbReference type="ARBA" id="ARBA00023136"/>
    </source>
</evidence>
<name>A0AAD9IF76_PROWI</name>
<feature type="transmembrane region" description="Helical" evidence="5">
    <location>
        <begin position="109"/>
        <end position="128"/>
    </location>
</feature>
<evidence type="ECO:0000259" key="6">
    <source>
        <dbReference type="Pfam" id="PF03151"/>
    </source>
</evidence>
<dbReference type="AlphaFoldDB" id="A0AAD9IF76"/>
<evidence type="ECO:0000256" key="3">
    <source>
        <dbReference type="ARBA" id="ARBA00022989"/>
    </source>
</evidence>
<reference evidence="7" key="1">
    <citation type="submission" date="2021-01" db="EMBL/GenBank/DDBJ databases">
        <authorList>
            <person name="Eckstrom K.M.E."/>
        </authorList>
    </citation>
    <scope>NUCLEOTIDE SEQUENCE</scope>
    <source>
        <strain evidence="7">UVCC 0001</strain>
    </source>
</reference>
<evidence type="ECO:0000256" key="2">
    <source>
        <dbReference type="ARBA" id="ARBA00022692"/>
    </source>
</evidence>
<feature type="transmembrane region" description="Helical" evidence="5">
    <location>
        <begin position="42"/>
        <end position="66"/>
    </location>
</feature>
<proteinExistence type="predicted"/>
<dbReference type="InterPro" id="IPR004853">
    <property type="entry name" value="Sugar_P_trans_dom"/>
</dbReference>
<feature type="transmembrane region" description="Helical" evidence="5">
    <location>
        <begin position="158"/>
        <end position="179"/>
    </location>
</feature>
<gene>
    <name evidence="7" type="ORF">QBZ16_004918</name>
</gene>
<comment type="subcellular location">
    <subcellularLocation>
        <location evidence="1">Membrane</location>
        <topology evidence="1">Multi-pass membrane protein</topology>
    </subcellularLocation>
</comment>
<accession>A0AAD9IF76</accession>
<dbReference type="InterPro" id="IPR050186">
    <property type="entry name" value="TPT_transporter"/>
</dbReference>
<keyword evidence="4 5" id="KW-0472">Membrane</keyword>
<dbReference type="InterPro" id="IPR037185">
    <property type="entry name" value="EmrE-like"/>
</dbReference>
<comment type="caution">
    <text evidence="7">The sequence shown here is derived from an EMBL/GenBank/DDBJ whole genome shotgun (WGS) entry which is preliminary data.</text>
</comment>
<feature type="transmembrane region" description="Helical" evidence="5">
    <location>
        <begin position="135"/>
        <end position="152"/>
    </location>
</feature>
<feature type="transmembrane region" description="Helical" evidence="5">
    <location>
        <begin position="12"/>
        <end position="30"/>
    </location>
</feature>
<feature type="domain" description="Sugar phosphate transporter" evidence="6">
    <location>
        <begin position="14"/>
        <end position="300"/>
    </location>
</feature>
<keyword evidence="8" id="KW-1185">Reference proteome</keyword>
<feature type="transmembrane region" description="Helical" evidence="5">
    <location>
        <begin position="78"/>
        <end position="97"/>
    </location>
</feature>
<sequence length="333" mass="36604">MTDPKSSQSVASFAILLIAYLSLNSSLNLLNKWALGIYGFRFPFLLTSAHMAFSFAALAPVALCMPRELHERTLRQQWRGIVYIGAFMALNITLNNMSLQDITLTLNQIIRSAIPVVTCALSVVIEGRQPPRREIISLVVLTLGVMIVVWRGRASGKLYAVILCVIGTVCNGAMMTFSGKLMSEKLDVVRLTFYTAPVSLLMLAPLCIKYEMAEFLRYFEVNRVGATYVLVLTSVNALSYNMIHSQMIKRTSAVTTTVLGMVKIVGLLLLSAMLLGESRALSFSAVIGCAVAMAGFGMYSKIRLEEMRASNPVQVISLDLEDEKLAKERPAEA</sequence>
<protein>
    <recommendedName>
        <fullName evidence="6">Sugar phosphate transporter domain-containing protein</fullName>
    </recommendedName>
</protein>
<feature type="transmembrane region" description="Helical" evidence="5">
    <location>
        <begin position="253"/>
        <end position="274"/>
    </location>
</feature>
<evidence type="ECO:0000313" key="7">
    <source>
        <dbReference type="EMBL" id="KAK2077284.1"/>
    </source>
</evidence>
<evidence type="ECO:0000313" key="8">
    <source>
        <dbReference type="Proteomes" id="UP001255856"/>
    </source>
</evidence>
<dbReference type="SUPFAM" id="SSF103481">
    <property type="entry name" value="Multidrug resistance efflux transporter EmrE"/>
    <property type="match status" value="1"/>
</dbReference>
<keyword evidence="2 5" id="KW-0812">Transmembrane</keyword>
<organism evidence="7 8">
    <name type="scientific">Prototheca wickerhamii</name>
    <dbReference type="NCBI Taxonomy" id="3111"/>
    <lineage>
        <taxon>Eukaryota</taxon>
        <taxon>Viridiplantae</taxon>
        <taxon>Chlorophyta</taxon>
        <taxon>core chlorophytes</taxon>
        <taxon>Trebouxiophyceae</taxon>
        <taxon>Chlorellales</taxon>
        <taxon>Chlorellaceae</taxon>
        <taxon>Prototheca</taxon>
    </lineage>
</organism>
<feature type="transmembrane region" description="Helical" evidence="5">
    <location>
        <begin position="191"/>
        <end position="212"/>
    </location>
</feature>
<dbReference type="Pfam" id="PF03151">
    <property type="entry name" value="TPT"/>
    <property type="match status" value="1"/>
</dbReference>
<dbReference type="Proteomes" id="UP001255856">
    <property type="component" value="Unassembled WGS sequence"/>
</dbReference>